<evidence type="ECO:0000256" key="1">
    <source>
        <dbReference type="ARBA" id="ARBA00010555"/>
    </source>
</evidence>
<dbReference type="NCBIfam" id="TIGR00619">
    <property type="entry name" value="sbcd"/>
    <property type="match status" value="1"/>
</dbReference>
<dbReference type="InterPro" id="IPR041796">
    <property type="entry name" value="Mre11_N"/>
</dbReference>
<dbReference type="PANTHER" id="PTHR30337:SF0">
    <property type="entry name" value="NUCLEASE SBCCD SUBUNIT D"/>
    <property type="match status" value="1"/>
</dbReference>
<dbReference type="Proteomes" id="UP000319715">
    <property type="component" value="Unassembled WGS sequence"/>
</dbReference>
<evidence type="ECO:0000313" key="10">
    <source>
        <dbReference type="EMBL" id="TQC70929.1"/>
    </source>
</evidence>
<keyword evidence="7" id="KW-0233">DNA recombination</keyword>
<dbReference type="CDD" id="cd00840">
    <property type="entry name" value="MPP_Mre11_N"/>
    <property type="match status" value="1"/>
</dbReference>
<dbReference type="EMBL" id="VICF01000007">
    <property type="protein sequence ID" value="TQC70929.1"/>
    <property type="molecule type" value="Genomic_DNA"/>
</dbReference>
<keyword evidence="7" id="KW-0255">Endonuclease</keyword>
<evidence type="ECO:0000313" key="11">
    <source>
        <dbReference type="Proteomes" id="UP000319715"/>
    </source>
</evidence>
<proteinExistence type="inferred from homology"/>
<feature type="domain" description="Calcineurin-like phosphoesterase" evidence="8">
    <location>
        <begin position="1"/>
        <end position="231"/>
    </location>
</feature>
<dbReference type="Pfam" id="PF00149">
    <property type="entry name" value="Metallophos"/>
    <property type="match status" value="1"/>
</dbReference>
<keyword evidence="11" id="KW-1185">Reference proteome</keyword>
<protein>
    <recommendedName>
        <fullName evidence="3 7">Nuclease SbcCD subunit D</fullName>
    </recommendedName>
</protein>
<dbReference type="RefSeq" id="WP_141496688.1">
    <property type="nucleotide sequence ID" value="NZ_VICF01000007.1"/>
</dbReference>
<evidence type="ECO:0000256" key="5">
    <source>
        <dbReference type="ARBA" id="ARBA00022801"/>
    </source>
</evidence>
<evidence type="ECO:0000256" key="3">
    <source>
        <dbReference type="ARBA" id="ARBA00013365"/>
    </source>
</evidence>
<dbReference type="InterPro" id="IPR004593">
    <property type="entry name" value="SbcD"/>
</dbReference>
<comment type="similarity">
    <text evidence="1 7">Belongs to the SbcD family.</text>
</comment>
<accession>A0ABY2ZW62</accession>
<dbReference type="InterPro" id="IPR026843">
    <property type="entry name" value="SbcD_C"/>
</dbReference>
<evidence type="ECO:0000256" key="6">
    <source>
        <dbReference type="ARBA" id="ARBA00022839"/>
    </source>
</evidence>
<dbReference type="SUPFAM" id="SSF56300">
    <property type="entry name" value="Metallo-dependent phosphatases"/>
    <property type="match status" value="1"/>
</dbReference>
<dbReference type="GO" id="GO:0004527">
    <property type="term" value="F:exonuclease activity"/>
    <property type="evidence" value="ECO:0007669"/>
    <property type="project" value="UniProtKB-KW"/>
</dbReference>
<keyword evidence="7" id="KW-0235">DNA replication</keyword>
<dbReference type="PANTHER" id="PTHR30337">
    <property type="entry name" value="COMPONENT OF ATP-DEPENDENT DSDNA EXONUCLEASE"/>
    <property type="match status" value="1"/>
</dbReference>
<evidence type="ECO:0000259" key="8">
    <source>
        <dbReference type="Pfam" id="PF00149"/>
    </source>
</evidence>
<comment type="subunit">
    <text evidence="2 7">Heterodimer of SbcC and SbcD.</text>
</comment>
<dbReference type="Pfam" id="PF12320">
    <property type="entry name" value="SbcD_C"/>
    <property type="match status" value="1"/>
</dbReference>
<evidence type="ECO:0000256" key="2">
    <source>
        <dbReference type="ARBA" id="ARBA00011322"/>
    </source>
</evidence>
<keyword evidence="4 7" id="KW-0540">Nuclease</keyword>
<organism evidence="10 11">
    <name type="scientific">Pantoea dispersa</name>
    <dbReference type="NCBI Taxonomy" id="59814"/>
    <lineage>
        <taxon>Bacteria</taxon>
        <taxon>Pseudomonadati</taxon>
        <taxon>Pseudomonadota</taxon>
        <taxon>Gammaproteobacteria</taxon>
        <taxon>Enterobacterales</taxon>
        <taxon>Erwiniaceae</taxon>
        <taxon>Pantoea</taxon>
    </lineage>
</organism>
<dbReference type="Gene3D" id="3.30.160.720">
    <property type="match status" value="1"/>
</dbReference>
<sequence>MRIIHTADWHLGQFFYSKSRAAEHQQFLDWLLAAIVQHQVDALIVAGDLFDTGSPPSYARELFNRFVVALQPSGCQLIVLAGNHDSVATLNESRELLACLNTRVITSATPGGEQQVLMLQQRDGTPGALLCAIPYLRPRDILRSQAGQSGRDKQLSLLQAIEQHYQHCYAAAVAQREAMGSVLPIIATGHLTTVGVSKSDSVRDIYIGTLDAFPAQAFPPADYIALGHIHRAQRIADSDHIRYSGSPIALSFDELGREKSVFLLEFSTRLESVTPLVIPSFQPMQMLKGAMAEIEQQLTAFHTYEGDLPVWLDIEITTQEYLSDLQRRIEQLTEALPVEVLLVRRSRDQRQRSLARLENETLSELKVEEVFARRLALEEQLEDEQRAQLTQLFRSTLATLEDPGA</sequence>
<comment type="caution">
    <text evidence="10">The sequence shown here is derived from an EMBL/GenBank/DDBJ whole genome shotgun (WGS) entry which is preliminary data.</text>
</comment>
<name>A0ABY2ZW62_9GAMM</name>
<evidence type="ECO:0000256" key="4">
    <source>
        <dbReference type="ARBA" id="ARBA00022722"/>
    </source>
</evidence>
<dbReference type="InterPro" id="IPR004843">
    <property type="entry name" value="Calcineurin-like_PHP"/>
</dbReference>
<dbReference type="InterPro" id="IPR050535">
    <property type="entry name" value="DNA_Repair-Maintenance_Comp"/>
</dbReference>
<keyword evidence="6 7" id="KW-0269">Exonuclease</keyword>
<dbReference type="Gene3D" id="3.60.21.10">
    <property type="match status" value="1"/>
</dbReference>
<gene>
    <name evidence="7 10" type="primary">sbcD</name>
    <name evidence="10" type="ORF">FK492_17345</name>
</gene>
<evidence type="ECO:0000259" key="9">
    <source>
        <dbReference type="Pfam" id="PF12320"/>
    </source>
</evidence>
<reference evidence="10 11" key="1">
    <citation type="submission" date="2019-06" db="EMBL/GenBank/DDBJ databases">
        <title>Pantoea dispersa Assembly.</title>
        <authorList>
            <person name="Wang J."/>
        </authorList>
    </citation>
    <scope>NUCLEOTIDE SEQUENCE [LARGE SCALE GENOMIC DNA]</scope>
    <source>
        <strain evidence="11">bio</strain>
    </source>
</reference>
<evidence type="ECO:0000256" key="7">
    <source>
        <dbReference type="RuleBase" id="RU363069"/>
    </source>
</evidence>
<feature type="domain" description="Nuclease SbcCD subunit D C-terminal" evidence="9">
    <location>
        <begin position="281"/>
        <end position="378"/>
    </location>
</feature>
<keyword evidence="5 7" id="KW-0378">Hydrolase</keyword>
<comment type="function">
    <text evidence="7">SbcCD cleaves DNA hairpin structures. These structures can inhibit DNA replication and are intermediates in certain DNA recombination reactions. The complex acts as a 3'-&gt;5' double strand exonuclease that can open hairpins. It also has a 5' single-strand endonuclease activity.</text>
</comment>
<dbReference type="InterPro" id="IPR029052">
    <property type="entry name" value="Metallo-depent_PP-like"/>
</dbReference>
<dbReference type="NCBIfam" id="NF008206">
    <property type="entry name" value="PRK10966.1"/>
    <property type="match status" value="1"/>
</dbReference>